<evidence type="ECO:0000313" key="2">
    <source>
        <dbReference type="EMBL" id="CCC67235.1"/>
    </source>
</evidence>
<dbReference type="RefSeq" id="XP_003673616.1">
    <property type="nucleotide sequence ID" value="XM_003673568.1"/>
</dbReference>
<dbReference type="InterPro" id="IPR036047">
    <property type="entry name" value="F-box-like_dom_sf"/>
</dbReference>
<sequence length="572" mass="67724">MKNDARIDQLPLELWIQITTQLDCKSITNLILCNRTLGQKLRNNQIWKQKAHYNWLYHQEIDPLITYKCIDQEYTSVNTQNFWYSYCQNRKKLDNKSLEQIKWIVVQTDDKLYLQEYLNFIDQPDVIESIPFLSKIGSMTFLEALEEGIDFDVKTHASYFLSSLRHRLTFQLMQEVISRYPRFFDHQDTELFFLRWSTRDPDFDLLLPYRDRFYKEIHKLIKSRYGIENFSELPPSEKVNKITMLVMGLIMDDLPYGSNSTGSTMEDLLISRVYAQEQRIPHRLITYSIIQKVASFYGVETILSTLFLNIYDPRFQAGQSYLYIDGREYWIRGKDPVLQFLNNASGYLEPLSQNEIYDILEGAVLDSIPTSRYEFGINYNCIHSSASISSTDKFYFRSIFDAFSLIEITNSEEQYDHILDDIFMLAMKIFPGDIVTIGMWSMNFGRRMYLERFNLEEFLRQRQFFWMDSLANYQHLGKFVESDQEVNVVLNSTNSVPPNQGFESCVTLDREGQIKVSYHRLSRFVKSRQDIDEYLDSIPTAELGWLFSKVDYSTGRLVPNKRFENLLDRYDK</sequence>
<dbReference type="SUPFAM" id="SSF81383">
    <property type="entry name" value="F-box domain"/>
    <property type="match status" value="1"/>
</dbReference>
<evidence type="ECO:0000259" key="1">
    <source>
        <dbReference type="PROSITE" id="PS50181"/>
    </source>
</evidence>
<organism evidence="2 3">
    <name type="scientific">Naumovozyma castellii</name>
    <name type="common">Yeast</name>
    <name type="synonym">Saccharomyces castellii</name>
    <dbReference type="NCBI Taxonomy" id="27288"/>
    <lineage>
        <taxon>Eukaryota</taxon>
        <taxon>Fungi</taxon>
        <taxon>Dikarya</taxon>
        <taxon>Ascomycota</taxon>
        <taxon>Saccharomycotina</taxon>
        <taxon>Saccharomycetes</taxon>
        <taxon>Saccharomycetales</taxon>
        <taxon>Saccharomycetaceae</taxon>
        <taxon>Naumovozyma</taxon>
    </lineage>
</organism>
<dbReference type="PROSITE" id="PS50181">
    <property type="entry name" value="FBOX"/>
    <property type="match status" value="1"/>
</dbReference>
<dbReference type="eggNOG" id="ENOG502QU21">
    <property type="taxonomic scope" value="Eukaryota"/>
</dbReference>
<gene>
    <name evidence="2" type="primary">NCAS0A06770</name>
    <name evidence="2" type="ordered locus">NCAS_0A06770</name>
</gene>
<dbReference type="KEGG" id="ncs:NCAS_0A06770"/>
<dbReference type="GeneID" id="96900714"/>
<dbReference type="HOGENOM" id="CLU_477498_0_0_1"/>
<evidence type="ECO:0000313" key="3">
    <source>
        <dbReference type="Proteomes" id="UP000001640"/>
    </source>
</evidence>
<name>G0V6Y7_NAUCA</name>
<dbReference type="OMA" id="CHLEDIM"/>
<dbReference type="InterPro" id="IPR001810">
    <property type="entry name" value="F-box_dom"/>
</dbReference>
<feature type="domain" description="F-box" evidence="1">
    <location>
        <begin position="4"/>
        <end position="50"/>
    </location>
</feature>
<accession>G0V6Y7</accession>
<dbReference type="EMBL" id="HE576752">
    <property type="protein sequence ID" value="CCC67235.1"/>
    <property type="molecule type" value="Genomic_DNA"/>
</dbReference>
<reference key="2">
    <citation type="submission" date="2011-08" db="EMBL/GenBank/DDBJ databases">
        <title>Genome sequence of Naumovozyma castellii.</title>
        <authorList>
            <person name="Gordon J.L."/>
            <person name="Armisen D."/>
            <person name="Proux-Wera E."/>
            <person name="OhEigeartaigh S.S."/>
            <person name="Byrne K.P."/>
            <person name="Wolfe K.H."/>
        </authorList>
    </citation>
    <scope>NUCLEOTIDE SEQUENCE</scope>
    <source>
        <strain>Type strain:CBS 4309</strain>
    </source>
</reference>
<dbReference type="OrthoDB" id="550575at2759"/>
<dbReference type="STRING" id="1064592.G0V6Y7"/>
<dbReference type="AlphaFoldDB" id="G0V6Y7"/>
<dbReference type="InParanoid" id="G0V6Y7"/>
<dbReference type="Proteomes" id="UP000001640">
    <property type="component" value="Chromosome 1"/>
</dbReference>
<proteinExistence type="predicted"/>
<keyword evidence="3" id="KW-1185">Reference proteome</keyword>
<dbReference type="FunCoup" id="G0V6Y7">
    <property type="interactions" value="91"/>
</dbReference>
<protein>
    <recommendedName>
        <fullName evidence="1">F-box domain-containing protein</fullName>
    </recommendedName>
</protein>
<reference evidence="2 3" key="1">
    <citation type="journal article" date="2011" name="Proc. Natl. Acad. Sci. U.S.A.">
        <title>Evolutionary erosion of yeast sex chromosomes by mating-type switching accidents.</title>
        <authorList>
            <person name="Gordon J.L."/>
            <person name="Armisen D."/>
            <person name="Proux-Wera E."/>
            <person name="Oheigeartaigh S.S."/>
            <person name="Byrne K.P."/>
            <person name="Wolfe K.H."/>
        </authorList>
    </citation>
    <scope>NUCLEOTIDE SEQUENCE [LARGE SCALE GENOMIC DNA]</scope>
    <source>
        <strain evidence="3">ATCC 76901 / BCRC 22586 / CBS 4309 / NBRC 1992 / NRRL Y-12630</strain>
    </source>
</reference>